<feature type="region of interest" description="Disordered" evidence="1">
    <location>
        <begin position="365"/>
        <end position="384"/>
    </location>
</feature>
<feature type="region of interest" description="Disordered" evidence="1">
    <location>
        <begin position="426"/>
        <end position="450"/>
    </location>
</feature>
<organism evidence="2 3">
    <name type="scientific">Macrostomum lignano</name>
    <dbReference type="NCBI Taxonomy" id="282301"/>
    <lineage>
        <taxon>Eukaryota</taxon>
        <taxon>Metazoa</taxon>
        <taxon>Spiralia</taxon>
        <taxon>Lophotrochozoa</taxon>
        <taxon>Platyhelminthes</taxon>
        <taxon>Rhabditophora</taxon>
        <taxon>Macrostomorpha</taxon>
        <taxon>Macrostomida</taxon>
        <taxon>Macrostomidae</taxon>
        <taxon>Macrostomum</taxon>
    </lineage>
</organism>
<dbReference type="EMBL" id="NIVC01000474">
    <property type="protein sequence ID" value="PAA82398.1"/>
    <property type="molecule type" value="Genomic_DNA"/>
</dbReference>
<proteinExistence type="predicted"/>
<evidence type="ECO:0000313" key="2">
    <source>
        <dbReference type="EMBL" id="PAA82398.1"/>
    </source>
</evidence>
<evidence type="ECO:0000313" key="3">
    <source>
        <dbReference type="Proteomes" id="UP000215902"/>
    </source>
</evidence>
<sequence>AHQSSPSRVIIVLLDTQDIPDADLQVLASGFTEFLCLSANCSGDSPAAICLICLRGNPSAALAVLELQPTSRAVERLLAEGHQLFQFENGQITAAGAGEASEIDVALAIAEQQVKLALLPPSDSAELCLLTRRSATILRLRRSFSSNCPQFPSLLRHCRKIRLLHLPGYAAPKRVPSTTAESSENEAAEQKFDQLVEVATVRRADPELFLALRAWLLPPSATSSERPSNRLIFPSNGFEKERFLNFRLSEVVLNPGLLSEPAVLDAFQPLFGPPTRLSRLVSSTTELDASNEVHLEACGLASLTRLSPAHLFGWPVLLRPVAAENESVAKFCSLVKLLRQRGLVLLVRRQRRRPGKHQQLAANVGTSTGATNIQGDDATPSASTPTGPAAYFALGPTEHLADALVARGYACDDLLLPVNVTAAAESGDNTAPDTGSSVDDGPAAAGPVFAPGDEANAKVFAALNAIDSLEQWTPHDLACHWGQYLAGRAVAAAARAGREK</sequence>
<dbReference type="Proteomes" id="UP000215902">
    <property type="component" value="Unassembled WGS sequence"/>
</dbReference>
<gene>
    <name evidence="2" type="ORF">BOX15_Mlig030923g4</name>
</gene>
<feature type="compositionally biased region" description="Low complexity" evidence="1">
    <location>
        <begin position="439"/>
        <end position="450"/>
    </location>
</feature>
<name>A0A267G8Q4_9PLAT</name>
<feature type="compositionally biased region" description="Polar residues" evidence="1">
    <location>
        <begin position="427"/>
        <end position="437"/>
    </location>
</feature>
<dbReference type="AlphaFoldDB" id="A0A267G8Q4"/>
<evidence type="ECO:0000256" key="1">
    <source>
        <dbReference type="SAM" id="MobiDB-lite"/>
    </source>
</evidence>
<feature type="non-terminal residue" evidence="2">
    <location>
        <position position="1"/>
    </location>
</feature>
<accession>A0A267G8Q4</accession>
<keyword evidence="3" id="KW-1185">Reference proteome</keyword>
<protein>
    <submittedName>
        <fullName evidence="2">Uncharacterized protein</fullName>
    </submittedName>
</protein>
<comment type="caution">
    <text evidence="2">The sequence shown here is derived from an EMBL/GenBank/DDBJ whole genome shotgun (WGS) entry which is preliminary data.</text>
</comment>
<reference evidence="2 3" key="1">
    <citation type="submission" date="2017-06" db="EMBL/GenBank/DDBJ databases">
        <title>A platform for efficient transgenesis in Macrostomum lignano, a flatworm model organism for stem cell research.</title>
        <authorList>
            <person name="Berezikov E."/>
        </authorList>
    </citation>
    <scope>NUCLEOTIDE SEQUENCE [LARGE SCALE GENOMIC DNA]</scope>
    <source>
        <strain evidence="2">DV1</strain>
        <tissue evidence="2">Whole organism</tissue>
    </source>
</reference>